<evidence type="ECO:0000259" key="2">
    <source>
        <dbReference type="SMART" id="SM00857"/>
    </source>
</evidence>
<dbReference type="SUPFAM" id="SSF53041">
    <property type="entry name" value="Resolvase-like"/>
    <property type="match status" value="1"/>
</dbReference>
<dbReference type="SMART" id="SM00857">
    <property type="entry name" value="Resolvase"/>
    <property type="match status" value="1"/>
</dbReference>
<evidence type="ECO:0000313" key="4">
    <source>
        <dbReference type="Proteomes" id="UP000612899"/>
    </source>
</evidence>
<protein>
    <recommendedName>
        <fullName evidence="2">Resolvase/invertase-type recombinase catalytic domain-containing protein</fullName>
    </recommendedName>
</protein>
<dbReference type="InterPro" id="IPR009057">
    <property type="entry name" value="Homeodomain-like_sf"/>
</dbReference>
<dbReference type="SUPFAM" id="SSF46689">
    <property type="entry name" value="Homeodomain-like"/>
    <property type="match status" value="1"/>
</dbReference>
<feature type="domain" description="Resolvase/invertase-type recombinase catalytic" evidence="2">
    <location>
        <begin position="417"/>
        <end position="550"/>
    </location>
</feature>
<comment type="similarity">
    <text evidence="1">Belongs to the site-specific recombinase resolvase family.</text>
</comment>
<dbReference type="InterPro" id="IPR006120">
    <property type="entry name" value="Resolvase_HTH_dom"/>
</dbReference>
<dbReference type="EMBL" id="BONY01000045">
    <property type="protein sequence ID" value="GIH08156.1"/>
    <property type="molecule type" value="Genomic_DNA"/>
</dbReference>
<accession>A0A8J3VJK8</accession>
<gene>
    <name evidence="3" type="ORF">Rhe02_62230</name>
</gene>
<dbReference type="GO" id="GO:0003677">
    <property type="term" value="F:DNA binding"/>
    <property type="evidence" value="ECO:0007669"/>
    <property type="project" value="InterPro"/>
</dbReference>
<dbReference type="Gene3D" id="3.40.50.1390">
    <property type="entry name" value="Resolvase, N-terminal catalytic domain"/>
    <property type="match status" value="1"/>
</dbReference>
<dbReference type="Gene3D" id="1.10.10.60">
    <property type="entry name" value="Homeodomain-like"/>
    <property type="match status" value="1"/>
</dbReference>
<dbReference type="InterPro" id="IPR036162">
    <property type="entry name" value="Resolvase-like_N_sf"/>
</dbReference>
<comment type="caution">
    <text evidence="3">The sequence shown here is derived from an EMBL/GenBank/DDBJ whole genome shotgun (WGS) entry which is preliminary data.</text>
</comment>
<dbReference type="GO" id="GO:0000150">
    <property type="term" value="F:DNA strand exchange activity"/>
    <property type="evidence" value="ECO:0007669"/>
    <property type="project" value="InterPro"/>
</dbReference>
<dbReference type="AlphaFoldDB" id="A0A8J3VJK8"/>
<dbReference type="Pfam" id="PF00239">
    <property type="entry name" value="Resolvase"/>
    <property type="match status" value="1"/>
</dbReference>
<dbReference type="InterPro" id="IPR006119">
    <property type="entry name" value="Resolv_N"/>
</dbReference>
<evidence type="ECO:0000256" key="1">
    <source>
        <dbReference type="ARBA" id="ARBA00009913"/>
    </source>
</evidence>
<dbReference type="Proteomes" id="UP000612899">
    <property type="component" value="Unassembled WGS sequence"/>
</dbReference>
<dbReference type="Pfam" id="PF02796">
    <property type="entry name" value="HTH_7"/>
    <property type="match status" value="1"/>
</dbReference>
<sequence length="606" mass="66573">MMRQPRCKEHTSGYRAGCEACRAYGRWYTSTRQRLLQQGKWESAVSTAAVLAHIRYLTTNGLDYKQIADRAGIDRASLDAIVKGRTHTTLAVTGQAILGVNLPAMRARRGFIEATGTRRRLQALALAGWTAARVGQRLGVIQRNISRVRHGDIRRVRATFAASVAQLYDAEAGRADLISRSDREMPSGKAWLPARMWTAQTIDDPHAEPLAPLAQPIGVRRRLQALAYIGQGPVQIGAWINESAAVVQEWTLGGPIPSYAAHLVDSVYRRWQATPGPDTQARELAAERHWASALAWDGRDIDAVDARPQRSAKPPDPGEVEMANVLGALAGDVPKTDLTRAERIYVVNQLHKRGVSDQRISSLLRWSSDEERGQAAVARFRTSHQIGRQSDLNQMAFPSLPSVNRNSDNKARVGLMRLGYAFMTGRAAEDQLQMEALGQARCEQIIVEGPSEQFDRPKLRAALRHLGRGDTLVIYTPDRVAGSMRELLSLLNNHLYQREVNMMILAGDFAGLHRPDGPTIGDKLLFQVAAMAAEMDKGGGVTEGAMAGGAQTRSSPRPGGRPAVMNEELIAAARVRHVRGESVTDIARQLGVGRSTLYRALRLTER</sequence>
<organism evidence="3 4">
    <name type="scientific">Rhizocola hellebori</name>
    <dbReference type="NCBI Taxonomy" id="1392758"/>
    <lineage>
        <taxon>Bacteria</taxon>
        <taxon>Bacillati</taxon>
        <taxon>Actinomycetota</taxon>
        <taxon>Actinomycetes</taxon>
        <taxon>Micromonosporales</taxon>
        <taxon>Micromonosporaceae</taxon>
        <taxon>Rhizocola</taxon>
    </lineage>
</organism>
<name>A0A8J3VJK8_9ACTN</name>
<reference evidence="3" key="1">
    <citation type="submission" date="2021-01" db="EMBL/GenBank/DDBJ databases">
        <title>Whole genome shotgun sequence of Rhizocola hellebori NBRC 109834.</title>
        <authorList>
            <person name="Komaki H."/>
            <person name="Tamura T."/>
        </authorList>
    </citation>
    <scope>NUCLEOTIDE SEQUENCE</scope>
    <source>
        <strain evidence="3">NBRC 109834</strain>
    </source>
</reference>
<dbReference type="CDD" id="cd00569">
    <property type="entry name" value="HTH_Hin_like"/>
    <property type="match status" value="1"/>
</dbReference>
<keyword evidence="4" id="KW-1185">Reference proteome</keyword>
<proteinExistence type="inferred from homology"/>
<evidence type="ECO:0000313" key="3">
    <source>
        <dbReference type="EMBL" id="GIH08156.1"/>
    </source>
</evidence>